<dbReference type="InterPro" id="IPR042095">
    <property type="entry name" value="SUMF_sf"/>
</dbReference>
<dbReference type="PANTHER" id="PTHR23150">
    <property type="entry name" value="SULFATASE MODIFYING FACTOR 1, 2"/>
    <property type="match status" value="1"/>
</dbReference>
<accession>A0ABY4FV30</accession>
<gene>
    <name evidence="3" type="ORF">MUN76_13405</name>
</gene>
<proteinExistence type="predicted"/>
<dbReference type="Gene3D" id="3.90.1580.10">
    <property type="entry name" value="paralog of FGE (formylglycine-generating enzyme)"/>
    <property type="match status" value="1"/>
</dbReference>
<sequence>MPQLLEIAAGPVRLDDARRGTTRSVDLQSYRIGAFPVTTAEYTVRAHGHFDGDSNSNSNSNSALPDADELPVAGVRWIDAITWCNAASIAAGFEPAYALDEGTVTWRLHAAGFRLPTEAEWVRACRAGTDGARYGELDQIAWSAADEITGPQPVGRKNPNAFGLHDTLGNVWEWCWDRLDPARYGDYRVLKGGGWADPEWSCRAGVRRGDAPDARLEDTGFRIAQGAPGPEGQGWSEAEDRRRAATPGPRPVGWTPLASA</sequence>
<dbReference type="Proteomes" id="UP000831775">
    <property type="component" value="Chromosome"/>
</dbReference>
<dbReference type="EMBL" id="CP095043">
    <property type="protein sequence ID" value="UOQ60024.1"/>
    <property type="molecule type" value="Genomic_DNA"/>
</dbReference>
<evidence type="ECO:0000313" key="3">
    <source>
        <dbReference type="EMBL" id="UOQ60024.1"/>
    </source>
</evidence>
<evidence type="ECO:0000256" key="1">
    <source>
        <dbReference type="SAM" id="MobiDB-lite"/>
    </source>
</evidence>
<name>A0ABY4FV30_9MICO</name>
<dbReference type="PANTHER" id="PTHR23150:SF19">
    <property type="entry name" value="FORMYLGLYCINE-GENERATING ENZYME"/>
    <property type="match status" value="1"/>
</dbReference>
<dbReference type="Pfam" id="PF03781">
    <property type="entry name" value="FGE-sulfatase"/>
    <property type="match status" value="1"/>
</dbReference>
<dbReference type="SUPFAM" id="SSF56436">
    <property type="entry name" value="C-type lectin-like"/>
    <property type="match status" value="1"/>
</dbReference>
<protein>
    <submittedName>
        <fullName evidence="3">Formylglycine-generating enzyme family protein</fullName>
    </submittedName>
</protein>
<feature type="domain" description="Sulfatase-modifying factor enzyme-like" evidence="2">
    <location>
        <begin position="4"/>
        <end position="224"/>
    </location>
</feature>
<dbReference type="RefSeq" id="WP_244685336.1">
    <property type="nucleotide sequence ID" value="NZ_CP095043.1"/>
</dbReference>
<evidence type="ECO:0000313" key="4">
    <source>
        <dbReference type="Proteomes" id="UP000831775"/>
    </source>
</evidence>
<feature type="region of interest" description="Disordered" evidence="1">
    <location>
        <begin position="223"/>
        <end position="260"/>
    </location>
</feature>
<reference evidence="3 4" key="1">
    <citation type="submission" date="2022-04" db="EMBL/GenBank/DDBJ databases">
        <title>Leucobacter sp. isolated from rhizosphere of onion.</title>
        <authorList>
            <person name="Won M."/>
            <person name="Lee C.-M."/>
            <person name="Woen H.-Y."/>
            <person name="Kwon S.-W."/>
        </authorList>
    </citation>
    <scope>NUCLEOTIDE SEQUENCE [LARGE SCALE GENOMIC DNA]</scope>
    <source>
        <strain evidence="3 4">H25R-14</strain>
    </source>
</reference>
<dbReference type="InterPro" id="IPR005532">
    <property type="entry name" value="SUMF_dom"/>
</dbReference>
<evidence type="ECO:0000259" key="2">
    <source>
        <dbReference type="Pfam" id="PF03781"/>
    </source>
</evidence>
<dbReference type="InterPro" id="IPR051043">
    <property type="entry name" value="Sulfatase_Mod_Factor_Kinase"/>
</dbReference>
<organism evidence="3 4">
    <name type="scientific">Leucobacter rhizosphaerae</name>
    <dbReference type="NCBI Taxonomy" id="2932245"/>
    <lineage>
        <taxon>Bacteria</taxon>
        <taxon>Bacillati</taxon>
        <taxon>Actinomycetota</taxon>
        <taxon>Actinomycetes</taxon>
        <taxon>Micrococcales</taxon>
        <taxon>Microbacteriaceae</taxon>
        <taxon>Leucobacter</taxon>
    </lineage>
</organism>
<keyword evidence="4" id="KW-1185">Reference proteome</keyword>
<dbReference type="InterPro" id="IPR016187">
    <property type="entry name" value="CTDL_fold"/>
</dbReference>